<name>A0A7V7GW76_9GAMM</name>
<dbReference type="RefSeq" id="WP_149331304.1">
    <property type="nucleotide sequence ID" value="NZ_JBHOFR010000003.1"/>
</dbReference>
<protein>
    <recommendedName>
        <fullName evidence="3">Superoxide dismutase</fullName>
    </recommendedName>
</protein>
<reference evidence="1 2" key="1">
    <citation type="submission" date="2018-07" db="EMBL/GenBank/DDBJ databases">
        <title>Pseudomonas laoshanensis sp. nov., isolated from soil.</title>
        <authorList>
            <person name="Sun J."/>
            <person name="Yu L."/>
            <person name="Wang M."/>
            <person name="Zhang C."/>
        </authorList>
    </citation>
    <scope>NUCLEOTIDE SEQUENCE [LARGE SCALE GENOMIC DNA]</scope>
    <source>
        <strain evidence="1 2">Y22</strain>
    </source>
</reference>
<evidence type="ECO:0008006" key="3">
    <source>
        <dbReference type="Google" id="ProtNLM"/>
    </source>
</evidence>
<dbReference type="Proteomes" id="UP000463138">
    <property type="component" value="Unassembled WGS sequence"/>
</dbReference>
<dbReference type="OrthoDB" id="8859228at2"/>
<organism evidence="1 2">
    <name type="scientific">Halopseudomonas laoshanensis</name>
    <dbReference type="NCBI Taxonomy" id="2268758"/>
    <lineage>
        <taxon>Bacteria</taxon>
        <taxon>Pseudomonadati</taxon>
        <taxon>Pseudomonadota</taxon>
        <taxon>Gammaproteobacteria</taxon>
        <taxon>Pseudomonadales</taxon>
        <taxon>Pseudomonadaceae</taxon>
        <taxon>Halopseudomonas</taxon>
    </lineage>
</organism>
<accession>A0A7V7GW76</accession>
<evidence type="ECO:0000313" key="2">
    <source>
        <dbReference type="Proteomes" id="UP000463138"/>
    </source>
</evidence>
<dbReference type="AlphaFoldDB" id="A0A7V7GW76"/>
<dbReference type="EMBL" id="QOVF01000001">
    <property type="protein sequence ID" value="KAA0696338.1"/>
    <property type="molecule type" value="Genomic_DNA"/>
</dbReference>
<proteinExistence type="predicted"/>
<evidence type="ECO:0000313" key="1">
    <source>
        <dbReference type="EMBL" id="KAA0696338.1"/>
    </source>
</evidence>
<comment type="caution">
    <text evidence="1">The sequence shown here is derived from an EMBL/GenBank/DDBJ whole genome shotgun (WGS) entry which is preliminary data.</text>
</comment>
<keyword evidence="2" id="KW-1185">Reference proteome</keyword>
<gene>
    <name evidence="1" type="ORF">DT594_02990</name>
</gene>
<sequence length="96" mass="10756">MKTLVILTRRADGAAEEFTRLAKPEVSHVWKGFADGIVRAVHGLADSPGAAFELESDTFEEAREYIEALPYVKENLLHVQYCALKPFSDYERLVSA</sequence>